<name>A0A8K1LD71_9PASS</name>
<proteinExistence type="predicted"/>
<accession>A0A8K1LD71</accession>
<evidence type="ECO:0000313" key="1">
    <source>
        <dbReference type="EMBL" id="TRZ09544.1"/>
    </source>
</evidence>
<dbReference type="EMBL" id="SWJQ01001049">
    <property type="protein sequence ID" value="TRZ09544.1"/>
    <property type="molecule type" value="Genomic_DNA"/>
</dbReference>
<dbReference type="OrthoDB" id="5964980at2759"/>
<protein>
    <submittedName>
        <fullName evidence="1">Uncharacterized protein</fullName>
    </submittedName>
</protein>
<dbReference type="Proteomes" id="UP000796761">
    <property type="component" value="Unassembled WGS sequence"/>
</dbReference>
<comment type="caution">
    <text evidence="1">The sequence shown here is derived from an EMBL/GenBank/DDBJ whole genome shotgun (WGS) entry which is preliminary data.</text>
</comment>
<keyword evidence="2" id="KW-1185">Reference proteome</keyword>
<reference evidence="1" key="1">
    <citation type="submission" date="2019-04" db="EMBL/GenBank/DDBJ databases">
        <title>Genome assembly of Zosterops borbonicus 15179.</title>
        <authorList>
            <person name="Leroy T."/>
            <person name="Anselmetti Y."/>
            <person name="Tilak M.-K."/>
            <person name="Nabholz B."/>
        </authorList>
    </citation>
    <scope>NUCLEOTIDE SEQUENCE</scope>
    <source>
        <strain evidence="1">HGM_15179</strain>
        <tissue evidence="1">Muscle</tissue>
    </source>
</reference>
<gene>
    <name evidence="1" type="ORF">HGM15179_017563</name>
</gene>
<organism evidence="1 2">
    <name type="scientific">Zosterops borbonicus</name>
    <dbReference type="NCBI Taxonomy" id="364589"/>
    <lineage>
        <taxon>Eukaryota</taxon>
        <taxon>Metazoa</taxon>
        <taxon>Chordata</taxon>
        <taxon>Craniata</taxon>
        <taxon>Vertebrata</taxon>
        <taxon>Euteleostomi</taxon>
        <taxon>Archelosauria</taxon>
        <taxon>Archosauria</taxon>
        <taxon>Dinosauria</taxon>
        <taxon>Saurischia</taxon>
        <taxon>Theropoda</taxon>
        <taxon>Coelurosauria</taxon>
        <taxon>Aves</taxon>
        <taxon>Neognathae</taxon>
        <taxon>Neoaves</taxon>
        <taxon>Telluraves</taxon>
        <taxon>Australaves</taxon>
        <taxon>Passeriformes</taxon>
        <taxon>Sylvioidea</taxon>
        <taxon>Zosteropidae</taxon>
        <taxon>Zosterops</taxon>
    </lineage>
</organism>
<sequence>MSVQDKEQKDKKFSRELVHQTAVIKISYSTPQGKGKVVKVPSLVHGSVKPFCLERVLQNEAGDQEETRDSECCQQTKCLMDKSAGSQLASIPKLKLTWPVHSSADVPPPKIRQKPHCINNSQNVSIYKAELIDEINPSRAAGSPILEPFTMTSPPTEVWLQYLQAVWVKMTTLKGFPRVKMDMKTWLSS</sequence>
<dbReference type="AlphaFoldDB" id="A0A8K1LD71"/>
<evidence type="ECO:0000313" key="2">
    <source>
        <dbReference type="Proteomes" id="UP000796761"/>
    </source>
</evidence>